<evidence type="ECO:0000313" key="2">
    <source>
        <dbReference type="EMBL" id="MBL6762004.1"/>
    </source>
</evidence>
<accession>A0A937HDW9</accession>
<sequence>MVEQQPDTKPQNSPDHTAAYSQRITRLRRLLPLIALLLFGLLVLASNPDFTRQSGGEGVVSSDRLVINRPIFAGRLNDGRPYLLKAEQGRQQTNGDVALRAADLTLDATATKPSLSFVADQGFYKSPTGPEAGAANLSGNVVVKTGDGNVVLTQQLDMDVTNGNWQAPEGADMDGPSGALTAKRMAADETLGVYRFENVTMRLQSQTAEAK</sequence>
<protein>
    <recommendedName>
        <fullName evidence="4">LPS export ABC transporter periplasmic protein LptC</fullName>
    </recommendedName>
</protein>
<name>A0A937HDW9_9PROT</name>
<evidence type="ECO:0000313" key="3">
    <source>
        <dbReference type="Proteomes" id="UP000785783"/>
    </source>
</evidence>
<feature type="transmembrane region" description="Helical" evidence="1">
    <location>
        <begin position="30"/>
        <end position="46"/>
    </location>
</feature>
<reference evidence="2" key="1">
    <citation type="submission" date="2020-10" db="EMBL/GenBank/DDBJ databases">
        <title>Microbiome of the Black Sea water column analyzed by genome centric metagenomics.</title>
        <authorList>
            <person name="Cabello-Yeves P.J."/>
            <person name="Callieri C."/>
            <person name="Picazo A."/>
            <person name="Mehrshad M."/>
            <person name="Haro-Moreno J.M."/>
            <person name="Roda-Garcia J."/>
            <person name="Dzembekova N."/>
            <person name="Slabakova V."/>
            <person name="Slabakova N."/>
            <person name="Moncheva S."/>
            <person name="Rodriguez-Valera F."/>
        </authorList>
    </citation>
    <scope>NUCLEOTIDE SEQUENCE</scope>
    <source>
        <strain evidence="2">BS307-5m-G5</strain>
    </source>
</reference>
<dbReference type="AlphaFoldDB" id="A0A937HDW9"/>
<keyword evidence="1" id="KW-0472">Membrane</keyword>
<keyword evidence="1" id="KW-0812">Transmembrane</keyword>
<dbReference type="Proteomes" id="UP000785783">
    <property type="component" value="Unassembled WGS sequence"/>
</dbReference>
<keyword evidence="1" id="KW-1133">Transmembrane helix</keyword>
<dbReference type="EMBL" id="JADHOK010000058">
    <property type="protein sequence ID" value="MBL6762004.1"/>
    <property type="molecule type" value="Genomic_DNA"/>
</dbReference>
<gene>
    <name evidence="2" type="ORF">ISQ19_04825</name>
</gene>
<comment type="caution">
    <text evidence="2">The sequence shown here is derived from an EMBL/GenBank/DDBJ whole genome shotgun (WGS) entry which is preliminary data.</text>
</comment>
<organism evidence="2 3">
    <name type="scientific">PS1 clade bacterium</name>
    <dbReference type="NCBI Taxonomy" id="2175152"/>
    <lineage>
        <taxon>Bacteria</taxon>
        <taxon>Pseudomonadati</taxon>
        <taxon>Pseudomonadota</taxon>
        <taxon>Alphaproteobacteria</taxon>
        <taxon>PS1 clade</taxon>
    </lineage>
</organism>
<evidence type="ECO:0000256" key="1">
    <source>
        <dbReference type="SAM" id="Phobius"/>
    </source>
</evidence>
<proteinExistence type="predicted"/>
<evidence type="ECO:0008006" key="4">
    <source>
        <dbReference type="Google" id="ProtNLM"/>
    </source>
</evidence>